<comment type="caution">
    <text evidence="2">The sequence shown here is derived from an EMBL/GenBank/DDBJ whole genome shotgun (WGS) entry which is preliminary data.</text>
</comment>
<dbReference type="EMBL" id="JAATJB010000015">
    <property type="protein sequence ID" value="NJB99408.1"/>
    <property type="molecule type" value="Genomic_DNA"/>
</dbReference>
<proteinExistence type="predicted"/>
<organism evidence="2 3">
    <name type="scientific">Sphingomonas trueperi</name>
    <dbReference type="NCBI Taxonomy" id="53317"/>
    <lineage>
        <taxon>Bacteria</taxon>
        <taxon>Pseudomonadati</taxon>
        <taxon>Pseudomonadota</taxon>
        <taxon>Alphaproteobacteria</taxon>
        <taxon>Sphingomonadales</taxon>
        <taxon>Sphingomonadaceae</taxon>
        <taxon>Sphingomonas</taxon>
    </lineage>
</organism>
<evidence type="ECO:0000256" key="1">
    <source>
        <dbReference type="SAM" id="Phobius"/>
    </source>
</evidence>
<evidence type="ECO:0000313" key="3">
    <source>
        <dbReference type="Proteomes" id="UP000531251"/>
    </source>
</evidence>
<keyword evidence="1" id="KW-0812">Transmembrane</keyword>
<reference evidence="2 3" key="1">
    <citation type="submission" date="2020-03" db="EMBL/GenBank/DDBJ databases">
        <title>Genomic Encyclopedia of Type Strains, Phase IV (KMG-IV): sequencing the most valuable type-strain genomes for metagenomic binning, comparative biology and taxonomic classification.</title>
        <authorList>
            <person name="Goeker M."/>
        </authorList>
    </citation>
    <scope>NUCLEOTIDE SEQUENCE [LARGE SCALE GENOMIC DNA]</scope>
    <source>
        <strain evidence="2 3">DSM 7225</strain>
    </source>
</reference>
<feature type="transmembrane region" description="Helical" evidence="1">
    <location>
        <begin position="36"/>
        <end position="55"/>
    </location>
</feature>
<keyword evidence="1" id="KW-0472">Membrane</keyword>
<dbReference type="Proteomes" id="UP000531251">
    <property type="component" value="Unassembled WGS sequence"/>
</dbReference>
<gene>
    <name evidence="2" type="ORF">GGR89_003749</name>
</gene>
<dbReference type="RefSeq" id="WP_125977268.1">
    <property type="nucleotide sequence ID" value="NZ_BAAADY010000020.1"/>
</dbReference>
<name>A0A7X6BE84_9SPHN</name>
<sequence>MPDPRWTRVHLEADAREPFAPSLPRRAADLADEHPVSLPLLAGIIVGMIVMLGIAGTPF</sequence>
<evidence type="ECO:0000313" key="2">
    <source>
        <dbReference type="EMBL" id="NJB99408.1"/>
    </source>
</evidence>
<accession>A0A7X6BE84</accession>
<keyword evidence="1" id="KW-1133">Transmembrane helix</keyword>
<dbReference type="AlphaFoldDB" id="A0A7X6BE84"/>
<protein>
    <submittedName>
        <fullName evidence="2">Uncharacterized protein</fullName>
    </submittedName>
</protein>
<keyword evidence="3" id="KW-1185">Reference proteome</keyword>